<keyword evidence="3 5" id="KW-0808">Transferase</keyword>
<dbReference type="InterPro" id="IPR008630">
    <property type="entry name" value="Glyco_trans_34"/>
</dbReference>
<dbReference type="GO" id="GO:0000009">
    <property type="term" value="F:alpha-1,6-mannosyltransferase activity"/>
    <property type="evidence" value="ECO:0007669"/>
    <property type="project" value="TreeGrafter"/>
</dbReference>
<evidence type="ECO:0000313" key="6">
    <source>
        <dbReference type="Proteomes" id="UP000250266"/>
    </source>
</evidence>
<protein>
    <submittedName>
        <fullName evidence="5">Glycosyltransferase family 34 protein</fullName>
    </submittedName>
</protein>
<dbReference type="PANTHER" id="PTHR31306:SF10">
    <property type="entry name" value="ALPHA-1,6-MANNOSYLTRANSFERASE MNN11-RELATED"/>
    <property type="match status" value="1"/>
</dbReference>
<evidence type="ECO:0000256" key="3">
    <source>
        <dbReference type="ARBA" id="ARBA00022679"/>
    </source>
</evidence>
<dbReference type="GO" id="GO:0000136">
    <property type="term" value="C:mannan polymerase complex"/>
    <property type="evidence" value="ECO:0007669"/>
    <property type="project" value="TreeGrafter"/>
</dbReference>
<keyword evidence="4" id="KW-0472">Membrane</keyword>
<dbReference type="FunFam" id="3.90.550.10:FF:000149">
    <property type="entry name" value="Alpha-1,6-mannosyltransferase subunit"/>
    <property type="match status" value="1"/>
</dbReference>
<evidence type="ECO:0000313" key="5">
    <source>
        <dbReference type="EMBL" id="OCK75364.1"/>
    </source>
</evidence>
<dbReference type="OrthoDB" id="205108at2759"/>
<keyword evidence="2" id="KW-0328">Glycosyltransferase</keyword>
<gene>
    <name evidence="5" type="ORF">K432DRAFT_269184</name>
</gene>
<accession>A0A8E2JB02</accession>
<dbReference type="InterPro" id="IPR029044">
    <property type="entry name" value="Nucleotide-diphossugar_trans"/>
</dbReference>
<sequence length="311" mass="35383">MHFAMPPRKTSRPPPYALRNSRSSLKTLLRRSNMKFLAVVALGCFGIIYILGHLFSSGTPQVIPAGTPPVVVVTVMNDNFDASFIAKIKKNRRDYAARHGYATFFPNTADYDLGQSPVSWSKVIGMRHAMSAYPSSTYFWYLDSTALIMNPSYTIESHIMNKERLESLMIVNEPVVPPDSVIKTFDNLKGDRIDLVVTQDGEGISPSSFIIRRGEWAKYFLDAWFDPLYRSYNFQKAEQHALEHIVQWHGTILAKLALVPQRTLNSYINDPDGKNLKNMYSEGDFVANFIGCDREKRSCVDEMEPFMNMLE</sequence>
<comment type="similarity">
    <text evidence="1">Belongs to the glycosyltransferase 34 family.</text>
</comment>
<dbReference type="Pfam" id="PF05637">
    <property type="entry name" value="Glyco_transf_34"/>
    <property type="match status" value="1"/>
</dbReference>
<dbReference type="AlphaFoldDB" id="A0A8E2JB02"/>
<dbReference type="EMBL" id="KV745326">
    <property type="protein sequence ID" value="OCK75364.1"/>
    <property type="molecule type" value="Genomic_DNA"/>
</dbReference>
<evidence type="ECO:0000256" key="2">
    <source>
        <dbReference type="ARBA" id="ARBA00022676"/>
    </source>
</evidence>
<name>A0A8E2JB02_9PEZI</name>
<dbReference type="Gene3D" id="3.90.550.10">
    <property type="entry name" value="Spore Coat Polysaccharide Biosynthesis Protein SpsA, Chain A"/>
    <property type="match status" value="1"/>
</dbReference>
<keyword evidence="4" id="KW-1133">Transmembrane helix</keyword>
<evidence type="ECO:0000256" key="4">
    <source>
        <dbReference type="SAM" id="Phobius"/>
    </source>
</evidence>
<keyword evidence="4" id="KW-0812">Transmembrane</keyword>
<feature type="non-terminal residue" evidence="5">
    <location>
        <position position="1"/>
    </location>
</feature>
<dbReference type="PANTHER" id="PTHR31306">
    <property type="entry name" value="ALPHA-1,6-MANNOSYLTRANSFERASE MNN11-RELATED"/>
    <property type="match status" value="1"/>
</dbReference>
<organism evidence="5 6">
    <name type="scientific">Lepidopterella palustris CBS 459.81</name>
    <dbReference type="NCBI Taxonomy" id="1314670"/>
    <lineage>
        <taxon>Eukaryota</taxon>
        <taxon>Fungi</taxon>
        <taxon>Dikarya</taxon>
        <taxon>Ascomycota</taxon>
        <taxon>Pezizomycotina</taxon>
        <taxon>Dothideomycetes</taxon>
        <taxon>Pleosporomycetidae</taxon>
        <taxon>Mytilinidiales</taxon>
        <taxon>Argynnaceae</taxon>
        <taxon>Lepidopterella</taxon>
    </lineage>
</organism>
<keyword evidence="6" id="KW-1185">Reference proteome</keyword>
<feature type="transmembrane region" description="Helical" evidence="4">
    <location>
        <begin position="36"/>
        <end position="55"/>
    </location>
</feature>
<proteinExistence type="inferred from homology"/>
<reference evidence="5 6" key="1">
    <citation type="journal article" date="2016" name="Nat. Commun.">
        <title>Ectomycorrhizal ecology is imprinted in the genome of the dominant symbiotic fungus Cenococcum geophilum.</title>
        <authorList>
            <consortium name="DOE Joint Genome Institute"/>
            <person name="Peter M."/>
            <person name="Kohler A."/>
            <person name="Ohm R.A."/>
            <person name="Kuo A."/>
            <person name="Krutzmann J."/>
            <person name="Morin E."/>
            <person name="Arend M."/>
            <person name="Barry K.W."/>
            <person name="Binder M."/>
            <person name="Choi C."/>
            <person name="Clum A."/>
            <person name="Copeland A."/>
            <person name="Grisel N."/>
            <person name="Haridas S."/>
            <person name="Kipfer T."/>
            <person name="LaButti K."/>
            <person name="Lindquist E."/>
            <person name="Lipzen A."/>
            <person name="Maire R."/>
            <person name="Meier B."/>
            <person name="Mihaltcheva S."/>
            <person name="Molinier V."/>
            <person name="Murat C."/>
            <person name="Poggeler S."/>
            <person name="Quandt C.A."/>
            <person name="Sperisen C."/>
            <person name="Tritt A."/>
            <person name="Tisserant E."/>
            <person name="Crous P.W."/>
            <person name="Henrissat B."/>
            <person name="Nehls U."/>
            <person name="Egli S."/>
            <person name="Spatafora J.W."/>
            <person name="Grigoriev I.V."/>
            <person name="Martin F.M."/>
        </authorList>
    </citation>
    <scope>NUCLEOTIDE SEQUENCE [LARGE SCALE GENOMIC DNA]</scope>
    <source>
        <strain evidence="5 6">CBS 459.81</strain>
    </source>
</reference>
<dbReference type="Proteomes" id="UP000250266">
    <property type="component" value="Unassembled WGS sequence"/>
</dbReference>
<evidence type="ECO:0000256" key="1">
    <source>
        <dbReference type="ARBA" id="ARBA00005664"/>
    </source>
</evidence>
<dbReference type="GO" id="GO:0006487">
    <property type="term" value="P:protein N-linked glycosylation"/>
    <property type="evidence" value="ECO:0007669"/>
    <property type="project" value="TreeGrafter"/>
</dbReference>